<gene>
    <name evidence="3" type="ORF">ACFS29_02305</name>
</gene>
<dbReference type="InterPro" id="IPR055803">
    <property type="entry name" value="DUF7379"/>
</dbReference>
<dbReference type="EMBL" id="JBHUOS010000001">
    <property type="protein sequence ID" value="MFD2914454.1"/>
    <property type="molecule type" value="Genomic_DNA"/>
</dbReference>
<protein>
    <submittedName>
        <fullName evidence="3">CHAT domain-containing protein</fullName>
    </submittedName>
</protein>
<dbReference type="Pfam" id="PF02450">
    <property type="entry name" value="LCAT"/>
    <property type="match status" value="1"/>
</dbReference>
<evidence type="ECO:0000259" key="1">
    <source>
        <dbReference type="Pfam" id="PF12770"/>
    </source>
</evidence>
<keyword evidence="4" id="KW-1185">Reference proteome</keyword>
<dbReference type="InterPro" id="IPR003386">
    <property type="entry name" value="LACT/PDAT_acylTrfase"/>
</dbReference>
<dbReference type="SUPFAM" id="SSF53474">
    <property type="entry name" value="alpha/beta-Hydrolases"/>
    <property type="match status" value="1"/>
</dbReference>
<dbReference type="InterPro" id="IPR024983">
    <property type="entry name" value="CHAT_dom"/>
</dbReference>
<evidence type="ECO:0000313" key="3">
    <source>
        <dbReference type="EMBL" id="MFD2914454.1"/>
    </source>
</evidence>
<feature type="domain" description="DUF7379" evidence="2">
    <location>
        <begin position="168"/>
        <end position="248"/>
    </location>
</feature>
<sequence>MAKRAKLYGNKVELDNTDAILPSYLNSKFDLKTIIEVSSTRSENKTLIIDIEPDEILSIQFSDDTEWIGYPEDLQEIYDPATLEKRSINDADYLFETQISSEDQSRGLISRAIVKLFSVFTPKTVAKTTITALAKTYDKKIQQYPGLYSVDREFKLSPIKGMADNKHLLFLHGTLSTTVDAFASLKTSNIWEDLLNQYNENIIALEHHTLSLSPLQNALDFLNACPSDCHIDIISHSRGGLIADVLAKCDYRNYTSQIGFSENELLILKKEDKVSYNLMLEINKVVELKRLKIDKVVRVASPASGTTILSRRVDHFFNLLLNAVSLAFGVRNPMYSVVKSFLLELISQKENPEVLPGLNSMMPESAFQKMMNAADTFVTSDLYVISGDSDLSGVNFNSLKVILANLFYRAPNDLVVDTHRMRHGFLRKNGVFEYLSKGGETNHFKYFSNSNSQNAIVEALQSTNELPAISYNKITLTEGERGVVLDLFSMEGFSLKPKNITRDVVIIIPGIMGSSLSSEGEEQWVNMRNLNKGAIPNDLNISSTKVKASGAIKKFYLKIAEYFSSEYDVITLEFDWRKSVAPAAQELADLIDTLVKDNVNVNIVAHSMGGLVARQCMMSHQETWKTFSKNEKNKFLMLGTPWLGSYLIMEVLTGHSKRVKQLAAIDFKNNRKDLLKIFWKFPGVFELLPIEAKGKRDFWNATYWDGLDKKSKLKHMPSAATNKTSLKYYDTYRKNVISFLEDVEGDTSFFKNVYYISGKADKTVFDYKYKDRLFSKFEQLVYKTTSYGDGSVTWQTGIPTQLKGSKNLYYSNTSHGDLANETYIFEGIKDIIKTGSTNRLSTQEPRSRSGEIIGESHEFAEPLYNEDDVVNSIFGCQTSSPIETENINVTVVNGDLKVASYPVLVGHFFMDMILSAEKALDGYLNNRLSQRMDIGYYPGKIGESEVFFNLNTQPKGAIICGLGDNSELTTYLLAKTVKLAALKYAMFMRDNYTLPRAKRYANGISAILIGIGYGKLPLEDSIKGILLGLSAANTYIIESGDGLKPIKNLEIINFYESIASQAYLGLSRIKNNDKRISFNLNKGIVSRAGAKKKQMFSETQYNWWYNLHISSVLKTFEDLNKKAIIDGFKYFSSNGLARVEKEMIGIGMDKIHFLLEENSYQSFWDKRLSKTLFEMLIPNDFKNIFRNQTNMIIKLDKASAQIPWELLHDSETGETPASVTSSFIRQLVTENSETYLQVELNNNYVFVVGDPNYQSDSLPQLSAAKEEAEWLSKQLNSNGFKAFSFINSDTKTIMMEMFNRKYKMLHFSGHGLYDVENDNIGIAIGNGMCIDPAMINQIGYVPDFVFINCCYSGTINIEDDKFTKDRYLLAANIGTQLIEMGVKAIVISGWAVDDNAARTFSEVFYEKMFDGYDFGTSVQKARLACYQNHQKSSTWGAYQCYGNQFYRFNNRKNSMKDDLEYVISSQVYTDLDNLLIAIKDRKYNTNKALRKLEHYLEKVEEANLLDANILEKEALVYNELGKSEIALQKFKDLFLYASGNFSIQALEEYCKIKTNHLNSKNILEDLKEIEFLTLIGKNPTRLNIVANAYKFASIHFDEKSEQIKHLEIAFKLYEESYECSIDPYHGSSLDAISNLIFIGHILELLGQGKLLDRMNVSKAFENVVDVESYLLDLYNELEDYDKTDLDISVLIGMAEASYGLILLKSNFKPDIEIQIIDKFKDVFALLYSPKFIDYEIIQIDFLLKYMKDDVIRDQLEQIKTEINKLII</sequence>
<proteinExistence type="predicted"/>
<name>A0ABW5ZN99_9FLAO</name>
<dbReference type="RefSeq" id="WP_194507860.1">
    <property type="nucleotide sequence ID" value="NZ_JADILU010000003.1"/>
</dbReference>
<dbReference type="Proteomes" id="UP001597548">
    <property type="component" value="Unassembled WGS sequence"/>
</dbReference>
<dbReference type="Pfam" id="PF24096">
    <property type="entry name" value="DUF7379"/>
    <property type="match status" value="1"/>
</dbReference>
<dbReference type="PANTHER" id="PTHR37946">
    <property type="entry name" value="SLL1969 PROTEIN"/>
    <property type="match status" value="1"/>
</dbReference>
<evidence type="ECO:0000259" key="2">
    <source>
        <dbReference type="Pfam" id="PF24096"/>
    </source>
</evidence>
<accession>A0ABW5ZN99</accession>
<organism evidence="3 4">
    <name type="scientific">Psychroserpens luteus</name>
    <dbReference type="NCBI Taxonomy" id="1434066"/>
    <lineage>
        <taxon>Bacteria</taxon>
        <taxon>Pseudomonadati</taxon>
        <taxon>Bacteroidota</taxon>
        <taxon>Flavobacteriia</taxon>
        <taxon>Flavobacteriales</taxon>
        <taxon>Flavobacteriaceae</taxon>
        <taxon>Psychroserpens</taxon>
    </lineage>
</organism>
<dbReference type="Pfam" id="PF12770">
    <property type="entry name" value="CHAT"/>
    <property type="match status" value="1"/>
</dbReference>
<dbReference type="InterPro" id="IPR029058">
    <property type="entry name" value="AB_hydrolase_fold"/>
</dbReference>
<feature type="domain" description="CHAT" evidence="1">
    <location>
        <begin position="1167"/>
        <end position="1443"/>
    </location>
</feature>
<evidence type="ECO:0000313" key="4">
    <source>
        <dbReference type="Proteomes" id="UP001597548"/>
    </source>
</evidence>
<dbReference type="Gene3D" id="3.40.50.1820">
    <property type="entry name" value="alpha/beta hydrolase"/>
    <property type="match status" value="1"/>
</dbReference>
<comment type="caution">
    <text evidence="3">The sequence shown here is derived from an EMBL/GenBank/DDBJ whole genome shotgun (WGS) entry which is preliminary data.</text>
</comment>
<reference evidence="4" key="1">
    <citation type="journal article" date="2019" name="Int. J. Syst. Evol. Microbiol.">
        <title>The Global Catalogue of Microorganisms (GCM) 10K type strain sequencing project: providing services to taxonomists for standard genome sequencing and annotation.</title>
        <authorList>
            <consortium name="The Broad Institute Genomics Platform"/>
            <consortium name="The Broad Institute Genome Sequencing Center for Infectious Disease"/>
            <person name="Wu L."/>
            <person name="Ma J."/>
        </authorList>
    </citation>
    <scope>NUCLEOTIDE SEQUENCE [LARGE SCALE GENOMIC DNA]</scope>
    <source>
        <strain evidence="4">KCTC 32514</strain>
    </source>
</reference>
<dbReference type="PANTHER" id="PTHR37946:SF1">
    <property type="entry name" value="SLL1969 PROTEIN"/>
    <property type="match status" value="1"/>
</dbReference>